<dbReference type="GO" id="GO:0060090">
    <property type="term" value="F:molecular adaptor activity"/>
    <property type="evidence" value="ECO:0007669"/>
    <property type="project" value="TreeGrafter"/>
</dbReference>
<keyword evidence="5" id="KW-1185">Reference proteome</keyword>
<protein>
    <submittedName>
        <fullName evidence="4">Uncharacterized protein</fullName>
    </submittedName>
</protein>
<dbReference type="AlphaFoldDB" id="A0A4P9XE54"/>
<feature type="repeat" description="TPR" evidence="3">
    <location>
        <begin position="3"/>
        <end position="36"/>
    </location>
</feature>
<dbReference type="Pfam" id="PF13414">
    <property type="entry name" value="TPR_11"/>
    <property type="match status" value="1"/>
</dbReference>
<evidence type="ECO:0000256" key="1">
    <source>
        <dbReference type="ARBA" id="ARBA00022737"/>
    </source>
</evidence>
<evidence type="ECO:0000256" key="2">
    <source>
        <dbReference type="ARBA" id="ARBA00022803"/>
    </source>
</evidence>
<proteinExistence type="predicted"/>
<dbReference type="GO" id="GO:0072380">
    <property type="term" value="C:TRC complex"/>
    <property type="evidence" value="ECO:0007669"/>
    <property type="project" value="TreeGrafter"/>
</dbReference>
<evidence type="ECO:0000313" key="5">
    <source>
        <dbReference type="Proteomes" id="UP000274922"/>
    </source>
</evidence>
<dbReference type="Proteomes" id="UP000274922">
    <property type="component" value="Unassembled WGS sequence"/>
</dbReference>
<dbReference type="PROSITE" id="PS50005">
    <property type="entry name" value="TPR"/>
    <property type="match status" value="1"/>
</dbReference>
<organism evidence="4 5">
    <name type="scientific">Caulochytrium protostelioides</name>
    <dbReference type="NCBI Taxonomy" id="1555241"/>
    <lineage>
        <taxon>Eukaryota</taxon>
        <taxon>Fungi</taxon>
        <taxon>Fungi incertae sedis</taxon>
        <taxon>Chytridiomycota</taxon>
        <taxon>Chytridiomycota incertae sedis</taxon>
        <taxon>Chytridiomycetes</taxon>
        <taxon>Caulochytriales</taxon>
        <taxon>Caulochytriaceae</taxon>
        <taxon>Caulochytrium</taxon>
    </lineage>
</organism>
<dbReference type="PROSITE" id="PS50293">
    <property type="entry name" value="TPR_REGION"/>
    <property type="match status" value="1"/>
</dbReference>
<dbReference type="OrthoDB" id="2335338at2759"/>
<dbReference type="GO" id="GO:0016020">
    <property type="term" value="C:membrane"/>
    <property type="evidence" value="ECO:0007669"/>
    <property type="project" value="TreeGrafter"/>
</dbReference>
<accession>A0A4P9XE54</accession>
<dbReference type="PANTHER" id="PTHR45831:SF2">
    <property type="entry name" value="LD24721P"/>
    <property type="match status" value="1"/>
</dbReference>
<dbReference type="InterPro" id="IPR011990">
    <property type="entry name" value="TPR-like_helical_dom_sf"/>
</dbReference>
<keyword evidence="2 3" id="KW-0802">TPR repeat</keyword>
<name>A0A4P9XE54_9FUNG</name>
<keyword evidence="1" id="KW-0677">Repeat</keyword>
<gene>
    <name evidence="4" type="ORF">CXG81DRAFT_7941</name>
</gene>
<dbReference type="EMBL" id="ML014123">
    <property type="protein sequence ID" value="RKP03430.1"/>
    <property type="molecule type" value="Genomic_DNA"/>
</dbReference>
<sequence>KAADQLKALGNELMANGDYDGAIAKYTAAIELNGTNAVYYSNRAAAYSQVSQHDKAYDDAAKALEIDPN</sequence>
<dbReference type="STRING" id="1555241.A0A4P9XE54"/>
<dbReference type="SUPFAM" id="SSF48452">
    <property type="entry name" value="TPR-like"/>
    <property type="match status" value="1"/>
</dbReference>
<dbReference type="Gene3D" id="1.25.40.10">
    <property type="entry name" value="Tetratricopeptide repeat domain"/>
    <property type="match status" value="1"/>
</dbReference>
<dbReference type="PANTHER" id="PTHR45831">
    <property type="entry name" value="LD24721P"/>
    <property type="match status" value="1"/>
</dbReference>
<dbReference type="SMART" id="SM00028">
    <property type="entry name" value="TPR"/>
    <property type="match status" value="2"/>
</dbReference>
<reference evidence="5" key="1">
    <citation type="journal article" date="2018" name="Nat. Microbiol.">
        <title>Leveraging single-cell genomics to expand the fungal tree of life.</title>
        <authorList>
            <person name="Ahrendt S.R."/>
            <person name="Quandt C.A."/>
            <person name="Ciobanu D."/>
            <person name="Clum A."/>
            <person name="Salamov A."/>
            <person name="Andreopoulos B."/>
            <person name="Cheng J.F."/>
            <person name="Woyke T."/>
            <person name="Pelin A."/>
            <person name="Henrissat B."/>
            <person name="Reynolds N.K."/>
            <person name="Benny G.L."/>
            <person name="Smith M.E."/>
            <person name="James T.Y."/>
            <person name="Grigoriev I.V."/>
        </authorList>
    </citation>
    <scope>NUCLEOTIDE SEQUENCE [LARGE SCALE GENOMIC DNA]</scope>
    <source>
        <strain evidence="5">ATCC 52028</strain>
    </source>
</reference>
<feature type="non-terminal residue" evidence="4">
    <location>
        <position position="1"/>
    </location>
</feature>
<dbReference type="InterPro" id="IPR019734">
    <property type="entry name" value="TPR_rpt"/>
</dbReference>
<dbReference type="GO" id="GO:0006620">
    <property type="term" value="P:post-translational protein targeting to endoplasmic reticulum membrane"/>
    <property type="evidence" value="ECO:0007669"/>
    <property type="project" value="TreeGrafter"/>
</dbReference>
<evidence type="ECO:0000313" key="4">
    <source>
        <dbReference type="EMBL" id="RKP03430.1"/>
    </source>
</evidence>
<evidence type="ECO:0000256" key="3">
    <source>
        <dbReference type="PROSITE-ProRule" id="PRU00339"/>
    </source>
</evidence>
<feature type="non-terminal residue" evidence="4">
    <location>
        <position position="69"/>
    </location>
</feature>
<dbReference type="InterPro" id="IPR047150">
    <property type="entry name" value="SGT"/>
</dbReference>